<dbReference type="Pfam" id="PF00193">
    <property type="entry name" value="Xlink"/>
    <property type="match status" value="1"/>
</dbReference>
<evidence type="ECO:0000256" key="4">
    <source>
        <dbReference type="PROSITE-ProRule" id="PRU00302"/>
    </source>
</evidence>
<dbReference type="CDD" id="cd00033">
    <property type="entry name" value="CCP"/>
    <property type="match status" value="1"/>
</dbReference>
<dbReference type="InterPro" id="IPR016187">
    <property type="entry name" value="CTDL_fold"/>
</dbReference>
<keyword evidence="3" id="KW-1015">Disulfide bond</keyword>
<keyword evidence="6" id="KW-0472">Membrane</keyword>
<organism evidence="7 8">
    <name type="scientific">Melopsittacus undulatus</name>
    <name type="common">Budgerigar</name>
    <name type="synonym">Psittacus undulatus</name>
    <dbReference type="NCBI Taxonomy" id="13146"/>
    <lineage>
        <taxon>Eukaryota</taxon>
        <taxon>Metazoa</taxon>
        <taxon>Chordata</taxon>
        <taxon>Craniata</taxon>
        <taxon>Vertebrata</taxon>
        <taxon>Euteleostomi</taxon>
        <taxon>Archelosauria</taxon>
        <taxon>Archosauria</taxon>
        <taxon>Dinosauria</taxon>
        <taxon>Saurischia</taxon>
        <taxon>Theropoda</taxon>
        <taxon>Coelurosauria</taxon>
        <taxon>Aves</taxon>
        <taxon>Neognathae</taxon>
        <taxon>Neoaves</taxon>
        <taxon>Telluraves</taxon>
        <taxon>Australaves</taxon>
        <taxon>Psittaciformes</taxon>
        <taxon>Psittaculidae</taxon>
        <taxon>Melopsittacus</taxon>
    </lineage>
</organism>
<dbReference type="FunFam" id="3.10.100.10:FF:000058">
    <property type="entry name" value="Sushi domain-containing protein 5"/>
    <property type="match status" value="1"/>
</dbReference>
<dbReference type="PROSITE" id="PS50923">
    <property type="entry name" value="SUSHI"/>
    <property type="match status" value="1"/>
</dbReference>
<dbReference type="SUPFAM" id="SSF57535">
    <property type="entry name" value="Complement control module/SCR domain"/>
    <property type="match status" value="1"/>
</dbReference>
<dbReference type="SUPFAM" id="SSF56436">
    <property type="entry name" value="C-type lectin-like"/>
    <property type="match status" value="1"/>
</dbReference>
<dbReference type="InterPro" id="IPR000436">
    <property type="entry name" value="Sushi_SCR_CCP_dom"/>
</dbReference>
<dbReference type="PROSITE" id="PS50963">
    <property type="entry name" value="LINK_2"/>
    <property type="match status" value="1"/>
</dbReference>
<keyword evidence="8" id="KW-1185">Reference proteome</keyword>
<keyword evidence="1 4" id="KW-0768">Sushi</keyword>
<dbReference type="FunFam" id="2.10.70.10:FF:000050">
    <property type="entry name" value="sushi domain-containing protein 5"/>
    <property type="match status" value="1"/>
</dbReference>
<feature type="region of interest" description="Disordered" evidence="5">
    <location>
        <begin position="223"/>
        <end position="248"/>
    </location>
</feature>
<dbReference type="InterPro" id="IPR016186">
    <property type="entry name" value="C-type_lectin-like/link_sf"/>
</dbReference>
<keyword evidence="6" id="KW-0812">Transmembrane</keyword>
<accession>A0A8C6K2J4</accession>
<evidence type="ECO:0000256" key="1">
    <source>
        <dbReference type="ARBA" id="ARBA00022659"/>
    </source>
</evidence>
<feature type="region of interest" description="Disordered" evidence="5">
    <location>
        <begin position="84"/>
        <end position="123"/>
    </location>
</feature>
<dbReference type="AlphaFoldDB" id="A0A8C6K2J4"/>
<proteinExistence type="predicted"/>
<dbReference type="InterPro" id="IPR035976">
    <property type="entry name" value="Sushi/SCR/CCP_sf"/>
</dbReference>
<feature type="compositionally biased region" description="Polar residues" evidence="5">
    <location>
        <begin position="112"/>
        <end position="122"/>
    </location>
</feature>
<reference evidence="7" key="2">
    <citation type="submission" date="2025-08" db="UniProtKB">
        <authorList>
            <consortium name="Ensembl"/>
        </authorList>
    </citation>
    <scope>IDENTIFICATION</scope>
</reference>
<feature type="transmembrane region" description="Helical" evidence="6">
    <location>
        <begin position="874"/>
        <end position="897"/>
    </location>
</feature>
<feature type="compositionally biased region" description="Basic and acidic residues" evidence="5">
    <location>
        <begin position="602"/>
        <end position="627"/>
    </location>
</feature>
<evidence type="ECO:0000256" key="5">
    <source>
        <dbReference type="SAM" id="MobiDB-lite"/>
    </source>
</evidence>
<gene>
    <name evidence="7" type="primary">LOC101872001</name>
</gene>
<dbReference type="Gene3D" id="2.10.70.10">
    <property type="entry name" value="Complement Module, domain 1"/>
    <property type="match status" value="1"/>
</dbReference>
<feature type="region of interest" description="Disordered" evidence="5">
    <location>
        <begin position="269"/>
        <end position="307"/>
    </location>
</feature>
<feature type="compositionally biased region" description="Pro residues" evidence="5">
    <location>
        <begin position="232"/>
        <end position="242"/>
    </location>
</feature>
<dbReference type="GO" id="GO:0007155">
    <property type="term" value="P:cell adhesion"/>
    <property type="evidence" value="ECO:0007669"/>
    <property type="project" value="InterPro"/>
</dbReference>
<comment type="caution">
    <text evidence="4">Lacks conserved residue(s) required for the propagation of feature annotation.</text>
</comment>
<protein>
    <submittedName>
        <fullName evidence="7">Uncharacterized protein</fullName>
    </submittedName>
</protein>
<dbReference type="SMART" id="SM00445">
    <property type="entry name" value="LINK"/>
    <property type="match status" value="1"/>
</dbReference>
<evidence type="ECO:0000313" key="7">
    <source>
        <dbReference type="Ensembl" id="ENSMUNP00000021799.2"/>
    </source>
</evidence>
<evidence type="ECO:0000256" key="3">
    <source>
        <dbReference type="ARBA" id="ARBA00023157"/>
    </source>
</evidence>
<feature type="region of interest" description="Disordered" evidence="5">
    <location>
        <begin position="538"/>
        <end position="582"/>
    </location>
</feature>
<evidence type="ECO:0000256" key="2">
    <source>
        <dbReference type="ARBA" id="ARBA00022729"/>
    </source>
</evidence>
<dbReference type="InterPro" id="IPR053298">
    <property type="entry name" value="Sushi_domain_protein"/>
</dbReference>
<dbReference type="PANTHER" id="PTHR32493">
    <property type="entry name" value="SUSHI DOMAIN-CONTAINING PROTEIN 5"/>
    <property type="match status" value="1"/>
</dbReference>
<dbReference type="SMART" id="SM00032">
    <property type="entry name" value="CCP"/>
    <property type="match status" value="1"/>
</dbReference>
<evidence type="ECO:0000313" key="8">
    <source>
        <dbReference type="Proteomes" id="UP000694405"/>
    </source>
</evidence>
<reference evidence="7" key="3">
    <citation type="submission" date="2025-09" db="UniProtKB">
        <authorList>
            <consortium name="Ensembl"/>
        </authorList>
    </citation>
    <scope>IDENTIFICATION</scope>
</reference>
<sequence length="933" mass="101662">MFPLILGVCFELSWDKYRMNENKGQMLVLLSASGSWKLPLSAAFRGSDLTSTIQLVRNVDRDQLTDSHFNLQFLMPIPNLGSARAGLTHPNPDLQGGSATTVPCHLSPLPEDSQSSCSSPDLQPSAAPLTDFMLQRKHSPHLNLSLQRCTAKPTNPPHTSISYLAALLSDRGFLSFLPSTPLHSLLAFTLLTPCSIRYSLTERCDFSHQLSACTALQTRLGKASPQTRLAGHPPPPPQPSPPLHISQAKDSSLPPSFFFHPSRLQHKPKMQAPAEGKCSLKSSPQTPLRKCRGGERKSFGSQPPAAEGFASKAMASGSQSFSLTFLQGVGSAFFILQIISVQADGKVFALESKNNSQGLDLAEAKKACVDLNARLATAEELKRAVLDCSFAGCSTGWLDGGSAGTIICRKTGSKQQSVKAIDVKIETGPFVNDHYDAFCVKDEDKPCGDPPSFPHTILHGHTGFEMGDELLYVCAQGYIMGNKETAFTLLCNSCGEWYGQVQACVKDETEAHIDYEDNFPDDRSIPVVENGHINGKEEMEQEQEQLSFSKSSEERRIGSTKGVTQDTDTSERGSRASTESPVSLLSQKHLFWFPSEAFSEPESEKETDDSTKAELSEGDNHIGVKAPYDEPGAKMFYDSEDFPIGPILTTNDTKAEIDAVAITDESWLDGYPVTQEVVEDDEEEGDKVDGSMGTEDDVVLTTEQPNHADVRKSDNGGPAPEEGLTQIAAATTKADDEGTKETPVLLTSVSGLENLSTSRGYDDTAWDHPTASLETVTQEPSTTMLFDMTSLKTSTSETSVMVSPSDHTPYAEPKDTTTYPVQIATTAPAPDIITGTSSQELAEEENLTQDLGEQPVPTSDPCEEEDCPRSSKGAIIAVIVILLCLLLVAAVLAVWFFKKRQQKNSVYKLNGRCQPRHHCYHHYHHQHIEMQKV</sequence>
<evidence type="ECO:0000256" key="6">
    <source>
        <dbReference type="SAM" id="Phobius"/>
    </source>
</evidence>
<dbReference type="InterPro" id="IPR000538">
    <property type="entry name" value="Link_dom"/>
</dbReference>
<accession>A0A8V5FSU2</accession>
<dbReference type="Proteomes" id="UP000694405">
    <property type="component" value="Chromosome 1"/>
</dbReference>
<dbReference type="Pfam" id="PF00084">
    <property type="entry name" value="Sushi"/>
    <property type="match status" value="1"/>
</dbReference>
<reference evidence="7" key="1">
    <citation type="submission" date="2020-03" db="EMBL/GenBank/DDBJ databases">
        <title>Melopsittacus undulatus (budgerigar) genome, bMelUnd1, maternal haplotype with Z.</title>
        <authorList>
            <person name="Gedman G."/>
            <person name="Mountcastle J."/>
            <person name="Haase B."/>
            <person name="Formenti G."/>
            <person name="Wright T."/>
            <person name="Apodaca J."/>
            <person name="Pelan S."/>
            <person name="Chow W."/>
            <person name="Rhie A."/>
            <person name="Howe K."/>
            <person name="Fedrigo O."/>
            <person name="Jarvis E.D."/>
        </authorList>
    </citation>
    <scope>NUCLEOTIDE SEQUENCE [LARGE SCALE GENOMIC DNA]</scope>
</reference>
<dbReference type="Ensembl" id="ENSMUNT00000024869.2">
    <property type="protein sequence ID" value="ENSMUNP00000021799.2"/>
    <property type="gene ID" value="ENSMUNG00000016425.2"/>
</dbReference>
<feature type="region of interest" description="Disordered" evidence="5">
    <location>
        <begin position="841"/>
        <end position="865"/>
    </location>
</feature>
<dbReference type="PANTHER" id="PTHR32493:SF0">
    <property type="entry name" value="SUSHI DOMAIN-CONTAINING PROTEIN 5"/>
    <property type="match status" value="1"/>
</dbReference>
<feature type="region of interest" description="Disordered" evidence="5">
    <location>
        <begin position="596"/>
        <end position="627"/>
    </location>
</feature>
<keyword evidence="6" id="KW-1133">Transmembrane helix</keyword>
<keyword evidence="2" id="KW-0732">Signal</keyword>
<dbReference type="Gene3D" id="3.10.100.10">
    <property type="entry name" value="Mannose-Binding Protein A, subunit A"/>
    <property type="match status" value="1"/>
</dbReference>
<dbReference type="GO" id="GO:0005540">
    <property type="term" value="F:hyaluronic acid binding"/>
    <property type="evidence" value="ECO:0007669"/>
    <property type="project" value="InterPro"/>
</dbReference>
<dbReference type="GO" id="GO:0007219">
    <property type="term" value="P:Notch signaling pathway"/>
    <property type="evidence" value="ECO:0007669"/>
    <property type="project" value="TreeGrafter"/>
</dbReference>
<name>A0A8C6K2J4_MELUD</name>